<sequence length="636" mass="73506">MGTELSDIFNLNELHNDESIMQESLNNTNLKMAANVNRAKSIRGKLSQLLHKDRENDESASPTRSRRSWSLKNRVFSELNENSLNRNNNIIDKAKKDSSQTKLEIDHWDSDEFNKNASRSFLKGFHFLHRHVSSDSVGDNDCVYSTPKNYFSEMKDKLHGLIPKQKVQDTDAVDENGCDDNAGWNPELFDTEKNKATLKGELEQPPDSEEGTTFELASSDSYTEKQKIESTIPPATPPGNEYIDSERNPYKFVFDTPNKFSYDDSQGLEPRALNNFNALWSLLVTDPERDQKLEDGIMITKMSEILLFMARRKQNIFDADVTDYKEKLLELQEELDAQKQSNDMLVKKVDSLIEESRFKGDYENLKEQYNTLEIEKKTLEERIKSMQRKLDDLLELTIQQKTVETKYQKLQEFEEEANKNLHSKLKIAHEKYKNLKIKANAQSENILYLKDELAISNIFKDGSLNFASELMRKFNGLVQEKTLIKYNIALKRLISTMSIINKRSINSDLKSEPLDRQTLSSQSNELRSQLSSFFSETANSLLINEIVLNWSLSIRSNDFLKHQLIELRRQNFNQSRKIKKLTNELKKIGPTKPQYSKPQERGTPFDIPGENTEIDISHPQVSKKNSNDVLITPLDY</sequence>
<dbReference type="GeneID" id="13887148"/>
<dbReference type="KEGG" id="kaf:KAFR_0G01340"/>
<feature type="region of interest" description="Disordered" evidence="2">
    <location>
        <begin position="46"/>
        <end position="67"/>
    </location>
</feature>
<organism evidence="3 4">
    <name type="scientific">Kazachstania africana (strain ATCC 22294 / BCRC 22015 / CBS 2517 / CECT 1963 / NBRC 1671 / NRRL Y-8276)</name>
    <name type="common">Yeast</name>
    <name type="synonym">Kluyveromyces africanus</name>
    <dbReference type="NCBI Taxonomy" id="1071382"/>
    <lineage>
        <taxon>Eukaryota</taxon>
        <taxon>Fungi</taxon>
        <taxon>Dikarya</taxon>
        <taxon>Ascomycota</taxon>
        <taxon>Saccharomycotina</taxon>
        <taxon>Saccharomycetes</taxon>
        <taxon>Saccharomycetales</taxon>
        <taxon>Saccharomycetaceae</taxon>
        <taxon>Kazachstania</taxon>
    </lineage>
</organism>
<reference evidence="3 4" key="1">
    <citation type="journal article" date="2011" name="Proc. Natl. Acad. Sci. U.S.A.">
        <title>Evolutionary erosion of yeast sex chromosomes by mating-type switching accidents.</title>
        <authorList>
            <person name="Gordon J.L."/>
            <person name="Armisen D."/>
            <person name="Proux-Wera E."/>
            <person name="Oheigeartaigh S.S."/>
            <person name="Byrne K.P."/>
            <person name="Wolfe K.H."/>
        </authorList>
    </citation>
    <scope>NUCLEOTIDE SEQUENCE [LARGE SCALE GENOMIC DNA]</scope>
    <source>
        <strain evidence="4">ATCC 22294 / BCRC 22015 / CBS 2517 / CECT 1963 / NBRC 1671 / NRRL Y-8276</strain>
    </source>
</reference>
<gene>
    <name evidence="3" type="primary">KAFR0G01340</name>
    <name evidence="3" type="ORF">KAFR_0G01340</name>
</gene>
<proteinExistence type="predicted"/>
<evidence type="ECO:0000256" key="2">
    <source>
        <dbReference type="SAM" id="MobiDB-lite"/>
    </source>
</evidence>
<dbReference type="OrthoDB" id="4067612at2759"/>
<dbReference type="InParanoid" id="H2AXR8"/>
<evidence type="ECO:0000313" key="4">
    <source>
        <dbReference type="Proteomes" id="UP000005220"/>
    </source>
</evidence>
<dbReference type="HOGENOM" id="CLU_430233_0_0_1"/>
<dbReference type="FunCoup" id="H2AXR8">
    <property type="interactions" value="40"/>
</dbReference>
<dbReference type="Proteomes" id="UP000005220">
    <property type="component" value="Chromosome 7"/>
</dbReference>
<feature type="coiled-coil region" evidence="1">
    <location>
        <begin position="321"/>
        <end position="445"/>
    </location>
</feature>
<dbReference type="eggNOG" id="ENOG502SWTW">
    <property type="taxonomic scope" value="Eukaryota"/>
</dbReference>
<feature type="region of interest" description="Disordered" evidence="2">
    <location>
        <begin position="588"/>
        <end position="624"/>
    </location>
</feature>
<dbReference type="EMBL" id="HE650827">
    <property type="protein sequence ID" value="CCF59168.1"/>
    <property type="molecule type" value="Genomic_DNA"/>
</dbReference>
<name>H2AXR8_KAZAF</name>
<accession>H2AXR8</accession>
<dbReference type="AlphaFoldDB" id="H2AXR8"/>
<keyword evidence="4" id="KW-1185">Reference proteome</keyword>
<protein>
    <submittedName>
        <fullName evidence="3">Uncharacterized protein</fullName>
    </submittedName>
</protein>
<dbReference type="RefSeq" id="XP_003958303.1">
    <property type="nucleotide sequence ID" value="XM_003958254.1"/>
</dbReference>
<evidence type="ECO:0000256" key="1">
    <source>
        <dbReference type="SAM" id="Coils"/>
    </source>
</evidence>
<feature type="region of interest" description="Disordered" evidence="2">
    <location>
        <begin position="199"/>
        <end position="244"/>
    </location>
</feature>
<keyword evidence="1" id="KW-0175">Coiled coil</keyword>
<evidence type="ECO:0000313" key="3">
    <source>
        <dbReference type="EMBL" id="CCF59168.1"/>
    </source>
</evidence>